<dbReference type="AlphaFoldDB" id="A0A154PQD4"/>
<evidence type="ECO:0000256" key="1">
    <source>
        <dbReference type="ARBA" id="ARBA00004651"/>
    </source>
</evidence>
<protein>
    <recommendedName>
        <fullName evidence="6">Gustatory receptor</fullName>
    </recommendedName>
</protein>
<dbReference type="GO" id="GO:0005886">
    <property type="term" value="C:plasma membrane"/>
    <property type="evidence" value="ECO:0007669"/>
    <property type="project" value="UniProtKB-SubCell"/>
</dbReference>
<dbReference type="GO" id="GO:0050909">
    <property type="term" value="P:sensory perception of taste"/>
    <property type="evidence" value="ECO:0007669"/>
    <property type="project" value="InterPro"/>
</dbReference>
<accession>A0A154PQD4</accession>
<dbReference type="STRING" id="178035.A0A154PQD4"/>
<keyword evidence="2 6" id="KW-1003">Cell membrane</keyword>
<reference evidence="7 8" key="1">
    <citation type="submission" date="2015-07" db="EMBL/GenBank/DDBJ databases">
        <title>The genome of Dufourea novaeangliae.</title>
        <authorList>
            <person name="Pan H."/>
            <person name="Kapheim K."/>
        </authorList>
    </citation>
    <scope>NUCLEOTIDE SEQUENCE [LARGE SCALE GENOMIC DNA]</scope>
    <source>
        <strain evidence="7">0120121106</strain>
        <tissue evidence="7">Whole body</tissue>
    </source>
</reference>
<comment type="caution">
    <text evidence="6">Lacks conserved residue(s) required for the propagation of feature annotation.</text>
</comment>
<evidence type="ECO:0000313" key="7">
    <source>
        <dbReference type="EMBL" id="KZC14126.1"/>
    </source>
</evidence>
<keyword evidence="8" id="KW-1185">Reference proteome</keyword>
<evidence type="ECO:0000256" key="2">
    <source>
        <dbReference type="ARBA" id="ARBA00022475"/>
    </source>
</evidence>
<dbReference type="InterPro" id="IPR013604">
    <property type="entry name" value="7TM_chemorcpt"/>
</dbReference>
<evidence type="ECO:0000256" key="3">
    <source>
        <dbReference type="ARBA" id="ARBA00022692"/>
    </source>
</evidence>
<feature type="transmembrane region" description="Helical" evidence="6">
    <location>
        <begin position="70"/>
        <end position="93"/>
    </location>
</feature>
<dbReference type="OrthoDB" id="6366728at2759"/>
<dbReference type="Proteomes" id="UP000076502">
    <property type="component" value="Unassembled WGS sequence"/>
</dbReference>
<proteinExistence type="inferred from homology"/>
<keyword evidence="4 6" id="KW-1133">Transmembrane helix</keyword>
<feature type="transmembrane region" description="Helical" evidence="6">
    <location>
        <begin position="157"/>
        <end position="180"/>
    </location>
</feature>
<evidence type="ECO:0000313" key="8">
    <source>
        <dbReference type="Proteomes" id="UP000076502"/>
    </source>
</evidence>
<dbReference type="EMBL" id="KQ435037">
    <property type="protein sequence ID" value="KZC14126.1"/>
    <property type="molecule type" value="Genomic_DNA"/>
</dbReference>
<organism evidence="7 8">
    <name type="scientific">Dufourea novaeangliae</name>
    <name type="common">Sweat bee</name>
    <dbReference type="NCBI Taxonomy" id="178035"/>
    <lineage>
        <taxon>Eukaryota</taxon>
        <taxon>Metazoa</taxon>
        <taxon>Ecdysozoa</taxon>
        <taxon>Arthropoda</taxon>
        <taxon>Hexapoda</taxon>
        <taxon>Insecta</taxon>
        <taxon>Pterygota</taxon>
        <taxon>Neoptera</taxon>
        <taxon>Endopterygota</taxon>
        <taxon>Hymenoptera</taxon>
        <taxon>Apocrita</taxon>
        <taxon>Aculeata</taxon>
        <taxon>Apoidea</taxon>
        <taxon>Anthophila</taxon>
        <taxon>Halictidae</taxon>
        <taxon>Rophitinae</taxon>
        <taxon>Dufourea</taxon>
    </lineage>
</organism>
<keyword evidence="3 6" id="KW-0812">Transmembrane</keyword>
<feature type="transmembrane region" description="Helical" evidence="6">
    <location>
        <begin position="232"/>
        <end position="249"/>
    </location>
</feature>
<keyword evidence="6" id="KW-0675">Receptor</keyword>
<comment type="subcellular location">
    <subcellularLocation>
        <location evidence="1 6">Cell membrane</location>
        <topology evidence="1 6">Multi-pass membrane protein</topology>
    </subcellularLocation>
</comment>
<feature type="transmembrane region" description="Helical" evidence="6">
    <location>
        <begin position="37"/>
        <end position="58"/>
    </location>
</feature>
<evidence type="ECO:0000256" key="5">
    <source>
        <dbReference type="ARBA" id="ARBA00023136"/>
    </source>
</evidence>
<keyword evidence="6" id="KW-0807">Transducer</keyword>
<comment type="function">
    <text evidence="6">Gustatory receptor which mediates acceptance or avoidance behavior, depending on its substrates.</text>
</comment>
<dbReference type="GO" id="GO:0007165">
    <property type="term" value="P:signal transduction"/>
    <property type="evidence" value="ECO:0007669"/>
    <property type="project" value="UniProtKB-KW"/>
</dbReference>
<sequence length="351" mass="40648">MSTVGDMRSIFIAARILGGAIHITTENDITARKRRDVFFIAVSISLYFVSLVAINVYILPYVDTDAKVVFFNFARVILFYSCFFTDASLTTLWNRKIRAVLSELRNFDRVTDFRDSSKRRRVRNMCHGFMFVTLIYWTIVGYLSYRLEVRLPLLRGIAYAVVDASIFLQIMIFAGFSFLIGERFRQLCNILKFTAEKEKLMMSDRLSVRFTLQKIWWLHCSLVNAAEMLNSVYAVQLLLWISSLSLNTMSRIYAMKSYNLSNYGMIRETMLAISCAWNVLLVTASCHVTAYQIIFAESFRQDKSYQYLENLEAAAYFQLRKLHFCTVAGFIRVDLPLLLSVRFRAGSGSWD</sequence>
<keyword evidence="5 6" id="KW-0472">Membrane</keyword>
<name>A0A154PQD4_DUFNO</name>
<gene>
    <name evidence="7" type="ORF">WN55_06358</name>
</gene>
<feature type="transmembrane region" description="Helical" evidence="6">
    <location>
        <begin position="270"/>
        <end position="294"/>
    </location>
</feature>
<dbReference type="Pfam" id="PF08395">
    <property type="entry name" value="7tm_7"/>
    <property type="match status" value="1"/>
</dbReference>
<comment type="similarity">
    <text evidence="6">Belongs to the insect chemoreceptor superfamily. Gustatory receptor (GR) family.</text>
</comment>
<evidence type="ECO:0000256" key="6">
    <source>
        <dbReference type="RuleBase" id="RU363108"/>
    </source>
</evidence>
<evidence type="ECO:0000256" key="4">
    <source>
        <dbReference type="ARBA" id="ARBA00022989"/>
    </source>
</evidence>
<feature type="transmembrane region" description="Helical" evidence="6">
    <location>
        <begin position="126"/>
        <end position="145"/>
    </location>
</feature>